<reference evidence="1 2" key="1">
    <citation type="submission" date="2021-08" db="EMBL/GenBank/DDBJ databases">
        <title>Caldovatus sediminis gen. nov., sp. nov., a moderately thermophilic bacterium isolated from a hot spring.</title>
        <authorList>
            <person name="Hu C.-J."/>
            <person name="Li W.-J."/>
            <person name="Xian W.-D."/>
        </authorList>
    </citation>
    <scope>NUCLEOTIDE SEQUENCE [LARGE SCALE GENOMIC DNA]</scope>
    <source>
        <strain evidence="1 2">SYSU G05006</strain>
    </source>
</reference>
<dbReference type="Proteomes" id="UP001519924">
    <property type="component" value="Unassembled WGS sequence"/>
</dbReference>
<sequence>MLAAHADWSADPRKRWVSVARRGRLPDGSSGWRAEAPRPVGDPAALVRALLAEGAPVALGLDLPLGLPRAYAARRGEAGFVAFLRALAERPGFFAVNATLETVCAERPFYPARGVKGMTRAAHAAALGLGGPEALSRWCDRATAERPAGAPVFWTLGANQSGKAAIAAWRDWLAPALAAGAPLRLWPFEGGLHALLAPGAAVLAEVYPAEALRHCGLRLAGSKRAQAARRALAPALRAAMAARRVAPSPALAAAVAEGFGADAAGEDRFDSLVGLLGLIGVLDGARPDFVPEDPWVRRWEGWVLGQTALPRGVATEHDAPAPAAA</sequence>
<evidence type="ECO:0000313" key="2">
    <source>
        <dbReference type="Proteomes" id="UP001519924"/>
    </source>
</evidence>
<evidence type="ECO:0008006" key="3">
    <source>
        <dbReference type="Google" id="ProtNLM"/>
    </source>
</evidence>
<keyword evidence="2" id="KW-1185">Reference proteome</keyword>
<name>A0ABS7F5Q0_9PROT</name>
<evidence type="ECO:0000313" key="1">
    <source>
        <dbReference type="EMBL" id="MBW8270292.1"/>
    </source>
</evidence>
<dbReference type="RefSeq" id="WP_220118034.1">
    <property type="nucleotide sequence ID" value="NZ_JAHZUY010000035.1"/>
</dbReference>
<gene>
    <name evidence="1" type="ORF">K1J50_12440</name>
</gene>
<protein>
    <recommendedName>
        <fullName evidence="3">DUF429 domain-containing protein</fullName>
    </recommendedName>
</protein>
<accession>A0ABS7F5Q0</accession>
<proteinExistence type="predicted"/>
<organism evidence="1 2">
    <name type="scientific">Caldovatus aquaticus</name>
    <dbReference type="NCBI Taxonomy" id="2865671"/>
    <lineage>
        <taxon>Bacteria</taxon>
        <taxon>Pseudomonadati</taxon>
        <taxon>Pseudomonadota</taxon>
        <taxon>Alphaproteobacteria</taxon>
        <taxon>Acetobacterales</taxon>
        <taxon>Roseomonadaceae</taxon>
        <taxon>Caldovatus</taxon>
    </lineage>
</organism>
<comment type="caution">
    <text evidence="1">The sequence shown here is derived from an EMBL/GenBank/DDBJ whole genome shotgun (WGS) entry which is preliminary data.</text>
</comment>
<dbReference type="EMBL" id="JAHZUY010000035">
    <property type="protein sequence ID" value="MBW8270292.1"/>
    <property type="molecule type" value="Genomic_DNA"/>
</dbReference>